<accession>A0A0C9VP28</accession>
<keyword evidence="2" id="KW-1185">Reference proteome</keyword>
<evidence type="ECO:0000313" key="1">
    <source>
        <dbReference type="EMBL" id="KIJ43817.1"/>
    </source>
</evidence>
<dbReference type="AlphaFoldDB" id="A0A0C9VP28"/>
<evidence type="ECO:0000313" key="2">
    <source>
        <dbReference type="Proteomes" id="UP000054279"/>
    </source>
</evidence>
<dbReference type="EMBL" id="KN837120">
    <property type="protein sequence ID" value="KIJ43817.1"/>
    <property type="molecule type" value="Genomic_DNA"/>
</dbReference>
<evidence type="ECO:0008006" key="3">
    <source>
        <dbReference type="Google" id="ProtNLM"/>
    </source>
</evidence>
<reference evidence="1 2" key="1">
    <citation type="submission" date="2014-06" db="EMBL/GenBank/DDBJ databases">
        <title>Evolutionary Origins and Diversification of the Mycorrhizal Mutualists.</title>
        <authorList>
            <consortium name="DOE Joint Genome Institute"/>
            <consortium name="Mycorrhizal Genomics Consortium"/>
            <person name="Kohler A."/>
            <person name="Kuo A."/>
            <person name="Nagy L.G."/>
            <person name="Floudas D."/>
            <person name="Copeland A."/>
            <person name="Barry K.W."/>
            <person name="Cichocki N."/>
            <person name="Veneault-Fourrey C."/>
            <person name="LaButti K."/>
            <person name="Lindquist E.A."/>
            <person name="Lipzen A."/>
            <person name="Lundell T."/>
            <person name="Morin E."/>
            <person name="Murat C."/>
            <person name="Riley R."/>
            <person name="Ohm R."/>
            <person name="Sun H."/>
            <person name="Tunlid A."/>
            <person name="Henrissat B."/>
            <person name="Grigoriev I.V."/>
            <person name="Hibbett D.S."/>
            <person name="Martin F."/>
        </authorList>
    </citation>
    <scope>NUCLEOTIDE SEQUENCE [LARGE SCALE GENOMIC DNA]</scope>
    <source>
        <strain evidence="1 2">SS14</strain>
    </source>
</reference>
<name>A0A0C9VP28_SPHS4</name>
<sequence>MALANLPKELLEYIFNNIDEVGDLLSLALACRILKEETMANPNHQLSFGRQDSKLGVFCGPDLKVIPRSLSRVPGYTEDAGPFEPYTLPLSFGSRRSLYHTSISLVLLRSPNRECLCP</sequence>
<organism evidence="1 2">
    <name type="scientific">Sphaerobolus stellatus (strain SS14)</name>
    <dbReference type="NCBI Taxonomy" id="990650"/>
    <lineage>
        <taxon>Eukaryota</taxon>
        <taxon>Fungi</taxon>
        <taxon>Dikarya</taxon>
        <taxon>Basidiomycota</taxon>
        <taxon>Agaricomycotina</taxon>
        <taxon>Agaricomycetes</taxon>
        <taxon>Phallomycetidae</taxon>
        <taxon>Geastrales</taxon>
        <taxon>Sphaerobolaceae</taxon>
        <taxon>Sphaerobolus</taxon>
    </lineage>
</organism>
<proteinExistence type="predicted"/>
<dbReference type="Proteomes" id="UP000054279">
    <property type="component" value="Unassembled WGS sequence"/>
</dbReference>
<gene>
    <name evidence="1" type="ORF">M422DRAFT_252729</name>
</gene>
<dbReference type="OrthoDB" id="3270296at2759"/>
<dbReference type="HOGENOM" id="CLU_2074631_0_0_1"/>
<protein>
    <recommendedName>
        <fullName evidence="3">F-box domain-containing protein</fullName>
    </recommendedName>
</protein>